<gene>
    <name evidence="1" type="ORF">PCL_03865</name>
</gene>
<evidence type="ECO:0000313" key="1">
    <source>
        <dbReference type="EMBL" id="PWI76671.1"/>
    </source>
</evidence>
<proteinExistence type="predicted"/>
<accession>A0A2U3EQ96</accession>
<dbReference type="AlphaFoldDB" id="A0A2U3EQ96"/>
<dbReference type="EMBL" id="LCWV01000001">
    <property type="protein sequence ID" value="PWI76671.1"/>
    <property type="molecule type" value="Genomic_DNA"/>
</dbReference>
<dbReference type="Proteomes" id="UP000245956">
    <property type="component" value="Unassembled WGS sequence"/>
</dbReference>
<organism evidence="1 2">
    <name type="scientific">Purpureocillium lilacinum</name>
    <name type="common">Paecilomyces lilacinus</name>
    <dbReference type="NCBI Taxonomy" id="33203"/>
    <lineage>
        <taxon>Eukaryota</taxon>
        <taxon>Fungi</taxon>
        <taxon>Dikarya</taxon>
        <taxon>Ascomycota</taxon>
        <taxon>Pezizomycotina</taxon>
        <taxon>Sordariomycetes</taxon>
        <taxon>Hypocreomycetidae</taxon>
        <taxon>Hypocreales</taxon>
        <taxon>Ophiocordycipitaceae</taxon>
        <taxon>Purpureocillium</taxon>
    </lineage>
</organism>
<reference evidence="1 2" key="1">
    <citation type="journal article" date="2016" name="Front. Microbiol.">
        <title>Genome and transcriptome sequences reveal the specific parasitism of the nematophagous Purpureocillium lilacinum 36-1.</title>
        <authorList>
            <person name="Xie J."/>
            <person name="Li S."/>
            <person name="Mo C."/>
            <person name="Xiao X."/>
            <person name="Peng D."/>
            <person name="Wang G."/>
            <person name="Xiao Y."/>
        </authorList>
    </citation>
    <scope>NUCLEOTIDE SEQUENCE [LARGE SCALE GENOMIC DNA]</scope>
    <source>
        <strain evidence="1 2">36-1</strain>
    </source>
</reference>
<protein>
    <submittedName>
        <fullName evidence="1">Uncharacterized protein</fullName>
    </submittedName>
</protein>
<name>A0A2U3EQ96_PURLI</name>
<sequence>MPSTGAPAPPKGPYRLVTVNNAPERAKLLIGRVASDLADRYTIDYVGNCTSKDEVESVVTALKPDLLFCASMWTPEESAEMQATARRIVPHVKTHAIPYGLQVREGPDAVVAHLKAEIPKLLG</sequence>
<comment type="caution">
    <text evidence="1">The sequence shown here is derived from an EMBL/GenBank/DDBJ whole genome shotgun (WGS) entry which is preliminary data.</text>
</comment>
<evidence type="ECO:0000313" key="2">
    <source>
        <dbReference type="Proteomes" id="UP000245956"/>
    </source>
</evidence>